<protein>
    <submittedName>
        <fullName evidence="2">TRAP transporter substrate-binding protein</fullName>
    </submittedName>
</protein>
<dbReference type="Proteomes" id="UP000603940">
    <property type="component" value="Unassembled WGS sequence"/>
</dbReference>
<dbReference type="PANTHER" id="PTHR33376">
    <property type="match status" value="1"/>
</dbReference>
<dbReference type="EMBL" id="JACTUZ010000063">
    <property type="protein sequence ID" value="MBC9178126.1"/>
    <property type="molecule type" value="Genomic_DNA"/>
</dbReference>
<reference evidence="2 3" key="1">
    <citation type="journal article" date="2009" name="Int. J. Syst. Evol. Microbiol.">
        <title>Transfer of Teichococcus ludipueritiae and Muricoccus roseus to the genus Roseomonas, as Roseomonas ludipueritiae comb. nov. and Roseomonas rosea comb. nov., respectively, and emended description of the genus Roseomonas.</title>
        <authorList>
            <person name="Sanchez-Porro C."/>
            <person name="Gallego V."/>
            <person name="Busse H.J."/>
            <person name="Kampfer P."/>
            <person name="Ventosa A."/>
        </authorList>
    </citation>
    <scope>NUCLEOTIDE SEQUENCE [LARGE SCALE GENOMIC DNA]</scope>
    <source>
        <strain evidence="2 3">DSM 14915</strain>
    </source>
</reference>
<name>A0ABR7R8R6_9PROT</name>
<dbReference type="RefSeq" id="WP_187779234.1">
    <property type="nucleotide sequence ID" value="NZ_JACTUZ010000063.1"/>
</dbReference>
<comment type="caution">
    <text evidence="2">The sequence shown here is derived from an EMBL/GenBank/DDBJ whole genome shotgun (WGS) entry which is preliminary data.</text>
</comment>
<organism evidence="2 3">
    <name type="scientific">Pseudoroseomonas ludipueritiae</name>
    <dbReference type="NCBI Taxonomy" id="198093"/>
    <lineage>
        <taxon>Bacteria</taxon>
        <taxon>Pseudomonadati</taxon>
        <taxon>Pseudomonadota</taxon>
        <taxon>Alphaproteobacteria</taxon>
        <taxon>Acetobacterales</taxon>
        <taxon>Acetobacteraceae</taxon>
        <taxon>Pseudoroseomonas</taxon>
    </lineage>
</organism>
<dbReference type="Pfam" id="PF03480">
    <property type="entry name" value="DctP"/>
    <property type="match status" value="1"/>
</dbReference>
<keyword evidence="3" id="KW-1185">Reference proteome</keyword>
<dbReference type="PANTHER" id="PTHR33376:SF15">
    <property type="entry name" value="BLL6794 PROTEIN"/>
    <property type="match status" value="1"/>
</dbReference>
<dbReference type="InterPro" id="IPR038404">
    <property type="entry name" value="TRAP_DctP_sf"/>
</dbReference>
<sequence>MIRRRNLLHALPGLLAAPALLRPSDARAQEVTLRMHHFLPPIGNVPRYFLTPWARKVEKESDNRIKVQVFPSMQLGGAPAQLYDQARDGVADLIWTLPGYTPNRFPRLEAFELPFVADSRASVNSRALQAFAEQHLAEELREVHPIAVWAHDGGLIHANRAVATMEDLRGLKLRFPTRLAGEALRALGAAPIGMPVPQVPEALSQRVLDGAVVPWEVVPSIKLHELVRFHTAIPGTPTFYSATNILAMNRAKYESMPAELRKVIDDNSGMPAALAAAAPYDDQARVVEEMVRRRGNQISAITEAEKKRWMEATQPVIDSWLNSMKDKNIDGAALLASARALIAQHASAAG</sequence>
<dbReference type="InterPro" id="IPR018389">
    <property type="entry name" value="DctP_fam"/>
</dbReference>
<evidence type="ECO:0000313" key="2">
    <source>
        <dbReference type="EMBL" id="MBC9178126.1"/>
    </source>
</evidence>
<dbReference type="NCBIfam" id="NF037995">
    <property type="entry name" value="TRAP_S1"/>
    <property type="match status" value="1"/>
</dbReference>
<evidence type="ECO:0000256" key="1">
    <source>
        <dbReference type="ARBA" id="ARBA00022729"/>
    </source>
</evidence>
<proteinExistence type="predicted"/>
<dbReference type="CDD" id="cd13665">
    <property type="entry name" value="PBP2_TRAP_Dctp3_4"/>
    <property type="match status" value="1"/>
</dbReference>
<keyword evidence="1" id="KW-0732">Signal</keyword>
<evidence type="ECO:0000313" key="3">
    <source>
        <dbReference type="Proteomes" id="UP000603940"/>
    </source>
</evidence>
<accession>A0ABR7R8R6</accession>
<dbReference type="Gene3D" id="3.40.190.170">
    <property type="entry name" value="Bacterial extracellular solute-binding protein, family 7"/>
    <property type="match status" value="1"/>
</dbReference>
<gene>
    <name evidence="2" type="ORF">IBL25_14365</name>
</gene>